<reference evidence="3" key="1">
    <citation type="submission" date="2020-03" db="EMBL/GenBank/DDBJ databases">
        <authorList>
            <person name="Weist P."/>
        </authorList>
    </citation>
    <scope>NUCLEOTIDE SEQUENCE</scope>
</reference>
<feature type="compositionally biased region" description="Basic and acidic residues" evidence="2">
    <location>
        <begin position="1"/>
        <end position="10"/>
    </location>
</feature>
<organism evidence="3 4">
    <name type="scientific">Pleuronectes platessa</name>
    <name type="common">European plaice</name>
    <dbReference type="NCBI Taxonomy" id="8262"/>
    <lineage>
        <taxon>Eukaryota</taxon>
        <taxon>Metazoa</taxon>
        <taxon>Chordata</taxon>
        <taxon>Craniata</taxon>
        <taxon>Vertebrata</taxon>
        <taxon>Euteleostomi</taxon>
        <taxon>Actinopterygii</taxon>
        <taxon>Neopterygii</taxon>
        <taxon>Teleostei</taxon>
        <taxon>Neoteleostei</taxon>
        <taxon>Acanthomorphata</taxon>
        <taxon>Carangaria</taxon>
        <taxon>Pleuronectiformes</taxon>
        <taxon>Pleuronectoidei</taxon>
        <taxon>Pleuronectidae</taxon>
        <taxon>Pleuronectes</taxon>
    </lineage>
</organism>
<gene>
    <name evidence="3" type="ORF">PLEPLA_LOCUS20188</name>
</gene>
<protein>
    <submittedName>
        <fullName evidence="3">Uncharacterized protein</fullName>
    </submittedName>
</protein>
<keyword evidence="1" id="KW-0175">Coiled coil</keyword>
<accession>A0A9N7UL70</accession>
<keyword evidence="4" id="KW-1185">Reference proteome</keyword>
<dbReference type="EMBL" id="CADEAL010001407">
    <property type="protein sequence ID" value="CAB1432131.1"/>
    <property type="molecule type" value="Genomic_DNA"/>
</dbReference>
<feature type="region of interest" description="Disordered" evidence="2">
    <location>
        <begin position="1"/>
        <end position="24"/>
    </location>
</feature>
<evidence type="ECO:0000256" key="1">
    <source>
        <dbReference type="SAM" id="Coils"/>
    </source>
</evidence>
<sequence length="187" mass="21753">MNQDWRKITPEEISSQTADRPNTGNSTVKQIMVLLPDVEFHRILGEKNQKIAHLLHDNSFFVYKLQQLHSWSIAVKDRATCLLIAAETRQRVTVLKHDQLEQCLIAENKKRELLESRLAKEEEELTKVISALAQAVKDTEQSQSQWKRDESRLLEEYLPVTSSLTAELTRSQEELEAERSLWNMEKL</sequence>
<comment type="caution">
    <text evidence="3">The sequence shown here is derived from an EMBL/GenBank/DDBJ whole genome shotgun (WGS) entry which is preliminary data.</text>
</comment>
<dbReference type="AlphaFoldDB" id="A0A9N7UL70"/>
<dbReference type="Proteomes" id="UP001153269">
    <property type="component" value="Unassembled WGS sequence"/>
</dbReference>
<feature type="compositionally biased region" description="Polar residues" evidence="2">
    <location>
        <begin position="12"/>
        <end position="24"/>
    </location>
</feature>
<name>A0A9N7UL70_PLEPL</name>
<evidence type="ECO:0000256" key="2">
    <source>
        <dbReference type="SAM" id="MobiDB-lite"/>
    </source>
</evidence>
<proteinExistence type="predicted"/>
<feature type="coiled-coil region" evidence="1">
    <location>
        <begin position="104"/>
        <end position="138"/>
    </location>
</feature>
<evidence type="ECO:0000313" key="4">
    <source>
        <dbReference type="Proteomes" id="UP001153269"/>
    </source>
</evidence>
<evidence type="ECO:0000313" key="3">
    <source>
        <dbReference type="EMBL" id="CAB1432131.1"/>
    </source>
</evidence>